<organism evidence="2 3">
    <name type="scientific">Rhizobium fredii</name>
    <name type="common">Sinorhizobium fredii</name>
    <dbReference type="NCBI Taxonomy" id="380"/>
    <lineage>
        <taxon>Bacteria</taxon>
        <taxon>Pseudomonadati</taxon>
        <taxon>Pseudomonadota</taxon>
        <taxon>Alphaproteobacteria</taxon>
        <taxon>Hyphomicrobiales</taxon>
        <taxon>Rhizobiaceae</taxon>
        <taxon>Sinorhizobium/Ensifer group</taxon>
        <taxon>Sinorhizobium</taxon>
    </lineage>
</organism>
<evidence type="ECO:0000256" key="1">
    <source>
        <dbReference type="SAM" id="MobiDB-lite"/>
    </source>
</evidence>
<evidence type="ECO:0000313" key="2">
    <source>
        <dbReference type="EMBL" id="AUX78301.1"/>
    </source>
</evidence>
<sequence>MKTKEELIRKRPYELWERAGRPEGDGLEYWFQAAKEIEAIGINAVLGEPDERGTAAKPKKAPKSAVRKQPDSAAPLKRRTVSKTSG</sequence>
<feature type="compositionally biased region" description="Basic residues" evidence="1">
    <location>
        <begin position="57"/>
        <end position="66"/>
    </location>
</feature>
<feature type="region of interest" description="Disordered" evidence="1">
    <location>
        <begin position="49"/>
        <end position="86"/>
    </location>
</feature>
<dbReference type="Proteomes" id="UP000239340">
    <property type="component" value="Plasmid pSfreNXT3a"/>
</dbReference>
<reference evidence="2 3" key="1">
    <citation type="submission" date="2017-10" db="EMBL/GenBank/DDBJ databases">
        <title>Analysis of the genome sequences of Rhizobium populations associated to common bean (phaseolus vulgaris).</title>
        <authorList>
            <person name="Bustos P."/>
            <person name="Santamaria R.I."/>
            <person name="Miranda-Sanchez F."/>
            <person name="Perez-Carrascal O."/>
            <person name="Juarez S."/>
            <person name="Lozano L."/>
            <person name="Martinez-Flores I."/>
            <person name="Vinuesa P."/>
            <person name="Martinez-Romero E."/>
            <person name="Cevallos M.A."/>
            <person name="Romero D."/>
            <person name="Davila G."/>
            <person name="Gonzalez V."/>
        </authorList>
    </citation>
    <scope>NUCLEOTIDE SEQUENCE [LARGE SCALE GENOMIC DNA]</scope>
    <source>
        <strain evidence="2 3">NXT3</strain>
        <plasmid evidence="3">Plasmid psfrenxt3a</plasmid>
    </source>
</reference>
<evidence type="ECO:0000313" key="3">
    <source>
        <dbReference type="Proteomes" id="UP000239340"/>
    </source>
</evidence>
<dbReference type="RefSeq" id="WP_104840045.1">
    <property type="nucleotide sequence ID" value="NZ_CP024308.1"/>
</dbReference>
<accession>A0A2L0H9W6</accession>
<protein>
    <recommendedName>
        <fullName evidence="4">DUF2934 domain-containing protein</fullName>
    </recommendedName>
</protein>
<dbReference type="InterPro" id="IPR021327">
    <property type="entry name" value="DUF2934"/>
</dbReference>
<name>A0A2L0H9W6_RHIFR</name>
<dbReference type="EMBL" id="CP024308">
    <property type="protein sequence ID" value="AUX78301.1"/>
    <property type="molecule type" value="Genomic_DNA"/>
</dbReference>
<dbReference type="Pfam" id="PF11154">
    <property type="entry name" value="DUF2934"/>
    <property type="match status" value="1"/>
</dbReference>
<feature type="compositionally biased region" description="Basic residues" evidence="1">
    <location>
        <begin position="76"/>
        <end position="86"/>
    </location>
</feature>
<proteinExistence type="predicted"/>
<geneLocation type="plasmid" evidence="3">
    <name>psfrenxt3a</name>
</geneLocation>
<keyword evidence="2" id="KW-0614">Plasmid</keyword>
<dbReference type="AlphaFoldDB" id="A0A2L0H9W6"/>
<gene>
    <name evidence="2" type="ORF">NXT3_PA00004</name>
</gene>
<evidence type="ECO:0008006" key="4">
    <source>
        <dbReference type="Google" id="ProtNLM"/>
    </source>
</evidence>